<evidence type="ECO:0000313" key="3">
    <source>
        <dbReference type="Proteomes" id="UP000078046"/>
    </source>
</evidence>
<reference evidence="2 3" key="1">
    <citation type="submission" date="2016-04" db="EMBL/GenBank/DDBJ databases">
        <title>The genome of Intoshia linei affirms orthonectids as highly simplified spiralians.</title>
        <authorList>
            <person name="Mikhailov K.V."/>
            <person name="Slusarev G.S."/>
            <person name="Nikitin M.A."/>
            <person name="Logacheva M.D."/>
            <person name="Penin A."/>
            <person name="Aleoshin V."/>
            <person name="Panchin Y.V."/>
        </authorList>
    </citation>
    <scope>NUCLEOTIDE SEQUENCE [LARGE SCALE GENOMIC DNA]</scope>
    <source>
        <strain evidence="2">Intl2013</strain>
        <tissue evidence="2">Whole animal</tissue>
    </source>
</reference>
<protein>
    <recommendedName>
        <fullName evidence="4">Round spermatid basic protein 1-like protein</fullName>
    </recommendedName>
</protein>
<comment type="similarity">
    <text evidence="1">Belongs to the round spermatid basic protein 1 family.</text>
</comment>
<name>A0A177B581_9BILA</name>
<dbReference type="PANTHER" id="PTHR13354:SF11">
    <property type="entry name" value="LYSINE-SPECIFIC DEMETHYLASE 9"/>
    <property type="match status" value="1"/>
</dbReference>
<dbReference type="OrthoDB" id="6020087at2759"/>
<dbReference type="AlphaFoldDB" id="A0A177B581"/>
<evidence type="ECO:0000256" key="1">
    <source>
        <dbReference type="ARBA" id="ARBA00010560"/>
    </source>
</evidence>
<gene>
    <name evidence="2" type="ORF">A3Q56_03451</name>
</gene>
<keyword evidence="3" id="KW-1185">Reference proteome</keyword>
<dbReference type="PANTHER" id="PTHR13354">
    <property type="entry name" value="ROUND SPERMATID BASIC PROTEIN 1"/>
    <property type="match status" value="1"/>
</dbReference>
<proteinExistence type="inferred from homology"/>
<evidence type="ECO:0000313" key="2">
    <source>
        <dbReference type="EMBL" id="OAF68803.1"/>
    </source>
</evidence>
<sequence>MSDKQAYIQDVSFMNICKLTAKLKKNRRIQIKCNKCFQLFKVEPKKRQIPTCRKCFSVNSNDSIKVNIEDIVEIKSPQKKSIKNKSNNLNLNSVKEPSIVNNDLVDKVKSDITLKVPKLKLVIKPPFTPKESSHESDNLSLPTKKLKLNNNIRKRSETIENLSMISSECDADSSLKTENYFEPRRTQPKNESTQNNAFVLSSDSEVSNTAVENNNVSHCLGSISSDSDQDSTIHNAVSLKCDSPAHSDCNEHLYSNLTDREKSLITWEQDPNGGGRVLHVYQDAVDRIYQDEDYKLNIVQKFIDILFHEPQPSVSNYVIGIVHNGAKFLPNIFDYLLQQNSKMQVKMGLLTSKEIKTLDFGEFLSNCYDTYTDGTYSCGNLHPINIAGKINEETGGYFTNLLDIMETSMFLKLIMPWSKLTSQSHMQRYQTHDGPILWSRCGEQYISTSDYARNTNKKNILHSMDFNVLPRHISKREIMIYDRTFPHADFIIQGSINQKTTAACGLLQAVNPHRSTSNNRLFVKDVVCFNGKTFDQLIKDLDIDPYEPPATQVRLVVFSKIWANQAKLNQLRRYGHEYAQIKLYDNDIYFIPRNVIHQFKSVSAVISIAWHTRLKKYNI</sequence>
<accession>A0A177B581</accession>
<dbReference type="InterPro" id="IPR026306">
    <property type="entry name" value="RSBN1/Dpy-2/CEP530"/>
</dbReference>
<dbReference type="GO" id="GO:0005634">
    <property type="term" value="C:nucleus"/>
    <property type="evidence" value="ECO:0007669"/>
    <property type="project" value="InterPro"/>
</dbReference>
<comment type="caution">
    <text evidence="2">The sequence shown here is derived from an EMBL/GenBank/DDBJ whole genome shotgun (WGS) entry which is preliminary data.</text>
</comment>
<dbReference type="Proteomes" id="UP000078046">
    <property type="component" value="Unassembled WGS sequence"/>
</dbReference>
<organism evidence="2 3">
    <name type="scientific">Intoshia linei</name>
    <dbReference type="NCBI Taxonomy" id="1819745"/>
    <lineage>
        <taxon>Eukaryota</taxon>
        <taxon>Metazoa</taxon>
        <taxon>Spiralia</taxon>
        <taxon>Lophotrochozoa</taxon>
        <taxon>Mesozoa</taxon>
        <taxon>Orthonectida</taxon>
        <taxon>Rhopaluridae</taxon>
        <taxon>Intoshia</taxon>
    </lineage>
</organism>
<evidence type="ECO:0008006" key="4">
    <source>
        <dbReference type="Google" id="ProtNLM"/>
    </source>
</evidence>
<dbReference type="EMBL" id="LWCA01000384">
    <property type="protein sequence ID" value="OAF68803.1"/>
    <property type="molecule type" value="Genomic_DNA"/>
</dbReference>